<dbReference type="SUPFAM" id="SSF116726">
    <property type="entry name" value="TrkA C-terminal domain-like"/>
    <property type="match status" value="2"/>
</dbReference>
<protein>
    <submittedName>
        <fullName evidence="9">SLC13 family permease</fullName>
    </submittedName>
</protein>
<dbReference type="Gene3D" id="3.30.70.1450">
    <property type="entry name" value="Regulator of K+ conductance, C-terminal domain"/>
    <property type="match status" value="2"/>
</dbReference>
<evidence type="ECO:0000256" key="4">
    <source>
        <dbReference type="ARBA" id="ARBA00022737"/>
    </source>
</evidence>
<feature type="transmembrane region" description="Helical" evidence="7">
    <location>
        <begin position="451"/>
        <end position="477"/>
    </location>
</feature>
<dbReference type="EMBL" id="QFYQ01000001">
    <property type="protein sequence ID" value="RAK53926.1"/>
    <property type="molecule type" value="Genomic_DNA"/>
</dbReference>
<dbReference type="PROSITE" id="PS51202">
    <property type="entry name" value="RCK_C"/>
    <property type="match status" value="2"/>
</dbReference>
<dbReference type="InterPro" id="IPR006037">
    <property type="entry name" value="RCK_C"/>
</dbReference>
<feature type="transmembrane region" description="Helical" evidence="7">
    <location>
        <begin position="569"/>
        <end position="591"/>
    </location>
</feature>
<dbReference type="InterPro" id="IPR036721">
    <property type="entry name" value="RCK_C_sf"/>
</dbReference>
<proteinExistence type="predicted"/>
<dbReference type="InterPro" id="IPR051679">
    <property type="entry name" value="DASS-Related_Transporters"/>
</dbReference>
<dbReference type="PANTHER" id="PTHR43652">
    <property type="entry name" value="BASIC AMINO ACID ANTIPORTER YFCC-RELATED"/>
    <property type="match status" value="1"/>
</dbReference>
<feature type="transmembrane region" description="Helical" evidence="7">
    <location>
        <begin position="56"/>
        <end position="76"/>
    </location>
</feature>
<keyword evidence="4" id="KW-0677">Repeat</keyword>
<evidence type="ECO:0000256" key="5">
    <source>
        <dbReference type="ARBA" id="ARBA00022989"/>
    </source>
</evidence>
<feature type="transmembrane region" description="Helical" evidence="7">
    <location>
        <begin position="96"/>
        <end position="123"/>
    </location>
</feature>
<feature type="transmembrane region" description="Helical" evidence="7">
    <location>
        <begin position="180"/>
        <end position="199"/>
    </location>
</feature>
<feature type="transmembrane region" description="Helical" evidence="7">
    <location>
        <begin position="7"/>
        <end position="24"/>
    </location>
</feature>
<dbReference type="GO" id="GO:0008324">
    <property type="term" value="F:monoatomic cation transmembrane transporter activity"/>
    <property type="evidence" value="ECO:0007669"/>
    <property type="project" value="InterPro"/>
</dbReference>
<comment type="caution">
    <text evidence="9">The sequence shown here is derived from an EMBL/GenBank/DDBJ whole genome shotgun (WGS) entry which is preliminary data.</text>
</comment>
<dbReference type="RefSeq" id="WP_111527677.1">
    <property type="nucleotide sequence ID" value="NZ_JBHRSG010000002.1"/>
</dbReference>
<evidence type="ECO:0000313" key="10">
    <source>
        <dbReference type="Proteomes" id="UP000249254"/>
    </source>
</evidence>
<reference evidence="10" key="1">
    <citation type="submission" date="2018-05" db="EMBL/GenBank/DDBJ databases">
        <authorList>
            <person name="Li X."/>
        </authorList>
    </citation>
    <scope>NUCLEOTIDE SEQUENCE [LARGE SCALE GENOMIC DNA]</scope>
    <source>
        <strain evidence="10">LX32</strain>
    </source>
</reference>
<evidence type="ECO:0000256" key="1">
    <source>
        <dbReference type="ARBA" id="ARBA00004141"/>
    </source>
</evidence>
<evidence type="ECO:0000256" key="6">
    <source>
        <dbReference type="ARBA" id="ARBA00023136"/>
    </source>
</evidence>
<keyword evidence="6 7" id="KW-0472">Membrane</keyword>
<dbReference type="AlphaFoldDB" id="A0A328AIN0"/>
<comment type="subcellular location">
    <subcellularLocation>
        <location evidence="1">Membrane</location>
        <topology evidence="1">Multi-pass membrane protein</topology>
    </subcellularLocation>
</comment>
<name>A0A328AIN0_9CAUL</name>
<evidence type="ECO:0000313" key="9">
    <source>
        <dbReference type="EMBL" id="RAK53926.1"/>
    </source>
</evidence>
<evidence type="ECO:0000256" key="2">
    <source>
        <dbReference type="ARBA" id="ARBA00022448"/>
    </source>
</evidence>
<keyword evidence="2" id="KW-0813">Transport</keyword>
<feature type="domain" description="RCK C-terminal" evidence="8">
    <location>
        <begin position="206"/>
        <end position="291"/>
    </location>
</feature>
<evidence type="ECO:0000256" key="3">
    <source>
        <dbReference type="ARBA" id="ARBA00022692"/>
    </source>
</evidence>
<dbReference type="InterPro" id="IPR004680">
    <property type="entry name" value="Cit_transptr-like_dom"/>
</dbReference>
<feature type="transmembrane region" description="Helical" evidence="7">
    <location>
        <begin position="422"/>
        <end position="439"/>
    </location>
</feature>
<accession>A0A328AIN0</accession>
<feature type="transmembrane region" description="Helical" evidence="7">
    <location>
        <begin position="489"/>
        <end position="518"/>
    </location>
</feature>
<dbReference type="PANTHER" id="PTHR43652:SF2">
    <property type="entry name" value="BASIC AMINO ACID ANTIPORTER YFCC-RELATED"/>
    <property type="match status" value="1"/>
</dbReference>
<dbReference type="OrthoDB" id="9809303at2"/>
<dbReference type="Pfam" id="PF03600">
    <property type="entry name" value="CitMHS"/>
    <property type="match status" value="1"/>
</dbReference>
<sequence>MTYQQVLAFGLVVVTIGCFVWGRFRYDVVALAALMAGVVLGVVPAKKAFDGFSNDVVVIIGSALVVSAGFARSGLIEALLRPIAPRLKSAASQVPVFVGAVTLLSMATKNVGALAIMMPIALQTARRTDTPPSRLLMPMAFGSLLGGLVTLVGTSPNIIVSEVRQNLFGAPFGMFDFAPVGLALAAMGMVFLCFAYRLLPRSRPPGETLEAALEANTYVTEVRAPDDWTGPYRRIGDLHKAGEGDVAVIALLRDGKRRSRPHPNTHLQAGDVLLLEGAQQALDGLISRAKLKLTRSDRPVAMEEPTEEVLLVEGVVAPDSMLGGESAQRLDLHGKHGVNLLAVSRSGYRLNQALNTVRLRPGDIVLLQGGERTMPGALKTLGVLPLVERDVRLGGLRRAFAPLAILTTAMLLVAFHVAPVSIAFFGAAVAMVAFGGLRMRAAYSALDGPVLVLMGALIPVGEAIHATGGAEVAAAFLSQILGPAPPLLGLGLLMLLSMLSAPFMHNAPTVLVFAPIAAGFARHQGLNPDAFLMAVAVGAGCDFLTPIGHQCNTLVMGPGGYRFWDYPRLGAPLSLLVLVVGTLLISMVWPLRG</sequence>
<dbReference type="GO" id="GO:0006813">
    <property type="term" value="P:potassium ion transport"/>
    <property type="evidence" value="ECO:0007669"/>
    <property type="project" value="InterPro"/>
</dbReference>
<gene>
    <name evidence="9" type="ORF">DJ017_05015</name>
</gene>
<organism evidence="9 10">
    <name type="scientific">Phenylobacterium soli</name>
    <dbReference type="NCBI Taxonomy" id="2170551"/>
    <lineage>
        <taxon>Bacteria</taxon>
        <taxon>Pseudomonadati</taxon>
        <taxon>Pseudomonadota</taxon>
        <taxon>Alphaproteobacteria</taxon>
        <taxon>Caulobacterales</taxon>
        <taxon>Caulobacteraceae</taxon>
        <taxon>Phenylobacterium</taxon>
    </lineage>
</organism>
<keyword evidence="3 7" id="KW-0812">Transmembrane</keyword>
<evidence type="ECO:0000259" key="8">
    <source>
        <dbReference type="PROSITE" id="PS51202"/>
    </source>
</evidence>
<dbReference type="Proteomes" id="UP000249254">
    <property type="component" value="Unassembled WGS sequence"/>
</dbReference>
<evidence type="ECO:0000256" key="7">
    <source>
        <dbReference type="SAM" id="Phobius"/>
    </source>
</evidence>
<feature type="transmembrane region" description="Helical" evidence="7">
    <location>
        <begin position="399"/>
        <end position="416"/>
    </location>
</feature>
<feature type="domain" description="RCK C-terminal" evidence="8">
    <location>
        <begin position="298"/>
        <end position="384"/>
    </location>
</feature>
<keyword evidence="5 7" id="KW-1133">Transmembrane helix</keyword>
<feature type="transmembrane region" description="Helical" evidence="7">
    <location>
        <begin position="135"/>
        <end position="160"/>
    </location>
</feature>
<dbReference type="GO" id="GO:0005886">
    <property type="term" value="C:plasma membrane"/>
    <property type="evidence" value="ECO:0007669"/>
    <property type="project" value="TreeGrafter"/>
</dbReference>
<feature type="transmembrane region" description="Helical" evidence="7">
    <location>
        <begin position="30"/>
        <end position="49"/>
    </location>
</feature>
<keyword evidence="10" id="KW-1185">Reference proteome</keyword>